<dbReference type="Pfam" id="PF01738">
    <property type="entry name" value="DLH"/>
    <property type="match status" value="1"/>
</dbReference>
<evidence type="ECO:0000313" key="3">
    <source>
        <dbReference type="EMBL" id="XDV69742.1"/>
    </source>
</evidence>
<dbReference type="GO" id="GO:0016787">
    <property type="term" value="F:hydrolase activity"/>
    <property type="evidence" value="ECO:0007669"/>
    <property type="project" value="UniProtKB-KW"/>
</dbReference>
<dbReference type="InterPro" id="IPR029058">
    <property type="entry name" value="AB_hydrolase_fold"/>
</dbReference>
<dbReference type="PANTHER" id="PTHR46623:SF6">
    <property type="entry name" value="ALPHA_BETA-HYDROLASES SUPERFAMILY PROTEIN"/>
    <property type="match status" value="1"/>
</dbReference>
<dbReference type="InterPro" id="IPR051049">
    <property type="entry name" value="Dienelactone_hydrolase-like"/>
</dbReference>
<sequence>MSASLHQGKIIIIVGRFAMVQLEKFEKYLIEEFYDDYRSGDMSHKTFTRRVAFIMGSMTAAAAAMTLVGCTPEEVPRTTDPMPTPSPTTMAGSQGPATTAVPNAKSPLSVPEGAAGLASATVKFDSNGTEISGYLARPEGGQPGPAVLICHENRGLTPHIQDVARRFAKEGYVALALDLLSREGGTATMDPDAVPGALTQAGAARHVGDFKAAFDYLNGQDFVEEGRIAMIGFCFGGGITWQASTEIQGLKATSAFYGPAPDLAKVSAIKPAVFGVYAENDARITGAMPQLQEALDATTVKHQLKVYSGVDHAFHNDTGERYVEAQATAAWNDTLAWFKDNV</sequence>
<name>A0AB39YME3_9MICC</name>
<proteinExistence type="predicted"/>
<dbReference type="SUPFAM" id="SSF53474">
    <property type="entry name" value="alpha/beta-Hydrolases"/>
    <property type="match status" value="1"/>
</dbReference>
<keyword evidence="3" id="KW-0378">Hydrolase</keyword>
<dbReference type="EC" id="3.1.-.-" evidence="3"/>
<evidence type="ECO:0000256" key="1">
    <source>
        <dbReference type="SAM" id="MobiDB-lite"/>
    </source>
</evidence>
<feature type="region of interest" description="Disordered" evidence="1">
    <location>
        <begin position="73"/>
        <end position="107"/>
    </location>
</feature>
<reference evidence="3" key="1">
    <citation type="submission" date="2024-07" db="EMBL/GenBank/DDBJ databases">
        <authorList>
            <person name="Li J."/>
            <person name="Wei H."/>
            <person name="Ma J."/>
        </authorList>
    </citation>
    <scope>NUCLEOTIDE SEQUENCE</scope>
    <source>
        <strain evidence="3">AMU7</strain>
    </source>
</reference>
<dbReference type="EMBL" id="CP165735">
    <property type="protein sequence ID" value="XDV69742.1"/>
    <property type="molecule type" value="Genomic_DNA"/>
</dbReference>
<gene>
    <name evidence="3" type="ORF">ABQM86_12135</name>
</gene>
<dbReference type="AlphaFoldDB" id="A0AB39YME3"/>
<dbReference type="Gene3D" id="3.40.50.1820">
    <property type="entry name" value="alpha/beta hydrolase"/>
    <property type="match status" value="1"/>
</dbReference>
<evidence type="ECO:0000259" key="2">
    <source>
        <dbReference type="Pfam" id="PF01738"/>
    </source>
</evidence>
<accession>A0AB39YME3</accession>
<dbReference type="InterPro" id="IPR002925">
    <property type="entry name" value="Dienelactn_hydro"/>
</dbReference>
<protein>
    <submittedName>
        <fullName evidence="3">Dienelactone hydrolase family protein</fullName>
        <ecNumber evidence="3">3.1.-.-</ecNumber>
    </submittedName>
</protein>
<feature type="domain" description="Dienelactone hydrolase" evidence="2">
    <location>
        <begin position="131"/>
        <end position="340"/>
    </location>
</feature>
<dbReference type="PANTHER" id="PTHR46623">
    <property type="entry name" value="CARBOXYMETHYLENEBUTENOLIDASE-RELATED"/>
    <property type="match status" value="1"/>
</dbReference>
<organism evidence="3">
    <name type="scientific">Paenarthrobacter sp. AMU7</name>
    <dbReference type="NCBI Taxonomy" id="3162492"/>
    <lineage>
        <taxon>Bacteria</taxon>
        <taxon>Bacillati</taxon>
        <taxon>Actinomycetota</taxon>
        <taxon>Actinomycetes</taxon>
        <taxon>Micrococcales</taxon>
        <taxon>Micrococcaceae</taxon>
        <taxon>Paenarthrobacter</taxon>
    </lineage>
</organism>
<feature type="compositionally biased region" description="Polar residues" evidence="1">
    <location>
        <begin position="90"/>
        <end position="101"/>
    </location>
</feature>
<dbReference type="RefSeq" id="WP_369744531.1">
    <property type="nucleotide sequence ID" value="NZ_CP165735.1"/>
</dbReference>